<keyword evidence="4" id="KW-0732">Signal</keyword>
<keyword evidence="3" id="KW-0479">Metal-binding</keyword>
<accession>A0A254T6H3</accession>
<dbReference type="Pfam" id="PF07519">
    <property type="entry name" value="Tannase"/>
    <property type="match status" value="1"/>
</dbReference>
<keyword evidence="9" id="KW-1185">Reference proteome</keyword>
<dbReference type="RefSeq" id="WP_088710564.1">
    <property type="nucleotide sequence ID" value="NZ_LSTO01000013.1"/>
</dbReference>
<dbReference type="PANTHER" id="PTHR33938">
    <property type="entry name" value="FERULOYL ESTERASE B-RELATED"/>
    <property type="match status" value="1"/>
</dbReference>
<reference evidence="8 9" key="1">
    <citation type="submission" date="2016-02" db="EMBL/GenBank/DDBJ databases">
        <authorList>
            <person name="Wen L."/>
            <person name="He K."/>
            <person name="Yang H."/>
        </authorList>
    </citation>
    <scope>NUCLEOTIDE SEQUENCE [LARGE SCALE GENOMIC DNA]</scope>
    <source>
        <strain evidence="8 9">TSA40</strain>
    </source>
</reference>
<sequence length="318" mass="33965">MAPEKLTAVSRAALNACGGAELGFVIDPLSCRYDPTKDAATLCMGVAGNGGVVGANGAATCLSLAEANAVNKFWYGQTVDGSVPSPEVDNGNSNVLSGKRIWFGWTRGTDLTNIPTGFAPILGADMTALELQDVRYGSFFFKNATGNGTDLWKTTFDYAALVNAQLQGVLLQPQFSNINTDNPDLSAFQNRGGKLLMYHGLADDLIPVQGSISYYENVAARMGGIDAVKQFYRFYLIPGFGHREPISGSPFVPLPQSASGRDEMFMALQNWVENGIVPNRLDVTSADTTASLPLCVYPQKITYRGTGHVKSAASYTCS</sequence>
<evidence type="ECO:0000256" key="1">
    <source>
        <dbReference type="ARBA" id="ARBA00006249"/>
    </source>
</evidence>
<comment type="similarity">
    <text evidence="1">Belongs to the tannase family.</text>
</comment>
<dbReference type="SUPFAM" id="SSF53474">
    <property type="entry name" value="alpha/beta-Hydrolases"/>
    <property type="match status" value="1"/>
</dbReference>
<organism evidence="8 9">
    <name type="scientific">Noviherbaspirillum denitrificans</name>
    <dbReference type="NCBI Taxonomy" id="1968433"/>
    <lineage>
        <taxon>Bacteria</taxon>
        <taxon>Pseudomonadati</taxon>
        <taxon>Pseudomonadota</taxon>
        <taxon>Betaproteobacteria</taxon>
        <taxon>Burkholderiales</taxon>
        <taxon>Oxalobacteraceae</taxon>
        <taxon>Noviherbaspirillum</taxon>
    </lineage>
</organism>
<dbReference type="Proteomes" id="UP000197535">
    <property type="component" value="Unassembled WGS sequence"/>
</dbReference>
<dbReference type="OrthoDB" id="7062032at2"/>
<evidence type="ECO:0000313" key="8">
    <source>
        <dbReference type="EMBL" id="OWW18264.1"/>
    </source>
</evidence>
<dbReference type="PANTHER" id="PTHR33938:SF15">
    <property type="entry name" value="FERULOYL ESTERASE B-RELATED"/>
    <property type="match status" value="1"/>
</dbReference>
<evidence type="ECO:0000256" key="5">
    <source>
        <dbReference type="ARBA" id="ARBA00022801"/>
    </source>
</evidence>
<comment type="caution">
    <text evidence="8">The sequence shown here is derived from an EMBL/GenBank/DDBJ whole genome shotgun (WGS) entry which is preliminary data.</text>
</comment>
<dbReference type="AlphaFoldDB" id="A0A254T6H3"/>
<name>A0A254T6H3_9BURK</name>
<evidence type="ECO:0000313" key="9">
    <source>
        <dbReference type="Proteomes" id="UP000197535"/>
    </source>
</evidence>
<evidence type="ECO:0000256" key="6">
    <source>
        <dbReference type="ARBA" id="ARBA00022837"/>
    </source>
</evidence>
<evidence type="ECO:0000256" key="3">
    <source>
        <dbReference type="ARBA" id="ARBA00022723"/>
    </source>
</evidence>
<protein>
    <recommendedName>
        <fullName evidence="10">Tannase</fullName>
    </recommendedName>
</protein>
<evidence type="ECO:0000256" key="7">
    <source>
        <dbReference type="ARBA" id="ARBA00023157"/>
    </source>
</evidence>
<dbReference type="GO" id="GO:0052689">
    <property type="term" value="F:carboxylic ester hydrolase activity"/>
    <property type="evidence" value="ECO:0007669"/>
    <property type="project" value="UniProtKB-KW"/>
</dbReference>
<evidence type="ECO:0000256" key="2">
    <source>
        <dbReference type="ARBA" id="ARBA00022487"/>
    </source>
</evidence>
<dbReference type="InterPro" id="IPR029058">
    <property type="entry name" value="AB_hydrolase_fold"/>
</dbReference>
<keyword evidence="2" id="KW-0719">Serine esterase</keyword>
<dbReference type="EMBL" id="LSTO01000013">
    <property type="protein sequence ID" value="OWW18264.1"/>
    <property type="molecule type" value="Genomic_DNA"/>
</dbReference>
<keyword evidence="6" id="KW-0106">Calcium</keyword>
<gene>
    <name evidence="8" type="ORF">AYR66_01280</name>
</gene>
<keyword evidence="5" id="KW-0378">Hydrolase</keyword>
<dbReference type="InterPro" id="IPR011118">
    <property type="entry name" value="Tannase/feruloyl_esterase"/>
</dbReference>
<evidence type="ECO:0000256" key="4">
    <source>
        <dbReference type="ARBA" id="ARBA00022729"/>
    </source>
</evidence>
<evidence type="ECO:0008006" key="10">
    <source>
        <dbReference type="Google" id="ProtNLM"/>
    </source>
</evidence>
<dbReference type="GO" id="GO:0046872">
    <property type="term" value="F:metal ion binding"/>
    <property type="evidence" value="ECO:0007669"/>
    <property type="project" value="UniProtKB-KW"/>
</dbReference>
<keyword evidence="7" id="KW-1015">Disulfide bond</keyword>
<dbReference type="SUPFAM" id="SSF141571">
    <property type="entry name" value="Pentapeptide repeat-like"/>
    <property type="match status" value="1"/>
</dbReference>
<proteinExistence type="inferred from homology"/>